<organism evidence="5 6">
    <name type="scientific">Thielaviopsis punctulata</name>
    <dbReference type="NCBI Taxonomy" id="72032"/>
    <lineage>
        <taxon>Eukaryota</taxon>
        <taxon>Fungi</taxon>
        <taxon>Dikarya</taxon>
        <taxon>Ascomycota</taxon>
        <taxon>Pezizomycotina</taxon>
        <taxon>Sordariomycetes</taxon>
        <taxon>Hypocreomycetidae</taxon>
        <taxon>Microascales</taxon>
        <taxon>Ceratocystidaceae</taxon>
        <taxon>Thielaviopsis</taxon>
    </lineage>
</organism>
<feature type="compositionally biased region" description="Acidic residues" evidence="4">
    <location>
        <begin position="54"/>
        <end position="63"/>
    </location>
</feature>
<sequence>MTDQLERGIASVQSTVLDLPPCCIEFSPFHPEYFVVGTYFLDRKDPASGRSEVAEEGNSDEGEGERKQPQHRTGSIKVYHVKPEAEKTTLIQTSFQPSALLDLHFHQKPDNTGAAVLVAVTSTGTVTFHTLDPLAQPSAPLSDLACRRFESVAEDTLILFCAWHPTEHDLMAVTTSDGRVILARVDLETYDIKGFREIPIENELENWFVALTPTDSTAEGEKAFTILSGGDDAVMRWTSCVFKSDDDVCTDNEDDLGLALPYPPATLRNQHMAGITAILPLPNKLTDGSTLLISGSYDDTIRLFAFKPQHETYGIRSCRLLAEKNLGGGVWRVKVMHESQDGKAMTLLVSCMYAGTRIVRLVNETRDDDGWTFQVLAKFEEHKSMNYGSEFVPGFFCEEGKERLVISTSFYDKLMCVWRSPV</sequence>
<protein>
    <submittedName>
        <fullName evidence="5">Uncharacterized protein</fullName>
    </submittedName>
</protein>
<dbReference type="GO" id="GO:0061685">
    <property type="term" value="F:diphthine methylesterase activity"/>
    <property type="evidence" value="ECO:0007669"/>
    <property type="project" value="TreeGrafter"/>
</dbReference>
<dbReference type="EMBL" id="LAEV01001460">
    <property type="protein sequence ID" value="KKA28006.1"/>
    <property type="molecule type" value="Genomic_DNA"/>
</dbReference>
<dbReference type="Proteomes" id="UP000033483">
    <property type="component" value="Unassembled WGS sequence"/>
</dbReference>
<dbReference type="InterPro" id="IPR036322">
    <property type="entry name" value="WD40_repeat_dom_sf"/>
</dbReference>
<evidence type="ECO:0000256" key="1">
    <source>
        <dbReference type="ARBA" id="ARBA00022574"/>
    </source>
</evidence>
<evidence type="ECO:0000256" key="2">
    <source>
        <dbReference type="ARBA" id="ARBA00022737"/>
    </source>
</evidence>
<reference evidence="5 6" key="1">
    <citation type="submission" date="2015-03" db="EMBL/GenBank/DDBJ databases">
        <authorList>
            <person name="Radwan O."/>
            <person name="Al-Naeli F.A."/>
            <person name="Rendon G.A."/>
            <person name="Fields C."/>
        </authorList>
    </citation>
    <scope>NUCLEOTIDE SEQUENCE [LARGE SCALE GENOMIC DNA]</scope>
    <source>
        <strain evidence="5">CR-DP1</strain>
    </source>
</reference>
<dbReference type="PANTHER" id="PTHR46042">
    <property type="entry name" value="DIPHTHINE METHYLTRANSFERASE"/>
    <property type="match status" value="1"/>
</dbReference>
<dbReference type="InterPro" id="IPR052415">
    <property type="entry name" value="Diphthine_MTase"/>
</dbReference>
<keyword evidence="1" id="KW-0853">WD repeat</keyword>
<dbReference type="GO" id="GO:0005737">
    <property type="term" value="C:cytoplasm"/>
    <property type="evidence" value="ECO:0007669"/>
    <property type="project" value="TreeGrafter"/>
</dbReference>
<name>A0A0F4ZCZ9_9PEZI</name>
<dbReference type="AlphaFoldDB" id="A0A0F4ZCZ9"/>
<dbReference type="InterPro" id="IPR015943">
    <property type="entry name" value="WD40/YVTN_repeat-like_dom_sf"/>
</dbReference>
<keyword evidence="6" id="KW-1185">Reference proteome</keyword>
<comment type="pathway">
    <text evidence="3">Protein modification.</text>
</comment>
<evidence type="ECO:0000313" key="5">
    <source>
        <dbReference type="EMBL" id="KKA28006.1"/>
    </source>
</evidence>
<dbReference type="Gene3D" id="2.130.10.10">
    <property type="entry name" value="YVTN repeat-like/Quinoprotein amine dehydrogenase"/>
    <property type="match status" value="1"/>
</dbReference>
<keyword evidence="2" id="KW-0677">Repeat</keyword>
<proteinExistence type="predicted"/>
<evidence type="ECO:0000256" key="4">
    <source>
        <dbReference type="SAM" id="MobiDB-lite"/>
    </source>
</evidence>
<feature type="region of interest" description="Disordered" evidence="4">
    <location>
        <begin position="47"/>
        <end position="74"/>
    </location>
</feature>
<dbReference type="OrthoDB" id="1930760at2759"/>
<dbReference type="PANTHER" id="PTHR46042:SF1">
    <property type="entry name" value="DIPHTHINE METHYLTRANSFERASE"/>
    <property type="match status" value="1"/>
</dbReference>
<dbReference type="GO" id="GO:0017183">
    <property type="term" value="P:protein histidyl modification to diphthamide"/>
    <property type="evidence" value="ECO:0007669"/>
    <property type="project" value="TreeGrafter"/>
</dbReference>
<evidence type="ECO:0000256" key="3">
    <source>
        <dbReference type="ARBA" id="ARBA00043952"/>
    </source>
</evidence>
<evidence type="ECO:0000313" key="6">
    <source>
        <dbReference type="Proteomes" id="UP000033483"/>
    </source>
</evidence>
<comment type="caution">
    <text evidence="5">The sequence shown here is derived from an EMBL/GenBank/DDBJ whole genome shotgun (WGS) entry which is preliminary data.</text>
</comment>
<dbReference type="SUPFAM" id="SSF50978">
    <property type="entry name" value="WD40 repeat-like"/>
    <property type="match status" value="1"/>
</dbReference>
<gene>
    <name evidence="5" type="ORF">TD95_004847</name>
</gene>
<accession>A0A0F4ZCZ9</accession>